<protein>
    <submittedName>
        <fullName evidence="2">Uncharacterized protein</fullName>
    </submittedName>
</protein>
<feature type="compositionally biased region" description="Polar residues" evidence="1">
    <location>
        <begin position="218"/>
        <end position="228"/>
    </location>
</feature>
<proteinExistence type="predicted"/>
<feature type="region of interest" description="Disordered" evidence="1">
    <location>
        <begin position="110"/>
        <end position="141"/>
    </location>
</feature>
<dbReference type="AlphaFoldDB" id="A0AAN7Y4N5"/>
<feature type="region of interest" description="Disordered" evidence="1">
    <location>
        <begin position="205"/>
        <end position="229"/>
    </location>
</feature>
<gene>
    <name evidence="2" type="ORF">LTR05_006673</name>
</gene>
<keyword evidence="3" id="KW-1185">Reference proteome</keyword>
<accession>A0AAN7Y4N5</accession>
<dbReference type="Proteomes" id="UP001309876">
    <property type="component" value="Unassembled WGS sequence"/>
</dbReference>
<evidence type="ECO:0000313" key="3">
    <source>
        <dbReference type="Proteomes" id="UP001309876"/>
    </source>
</evidence>
<organism evidence="2 3">
    <name type="scientific">Lithohypha guttulata</name>
    <dbReference type="NCBI Taxonomy" id="1690604"/>
    <lineage>
        <taxon>Eukaryota</taxon>
        <taxon>Fungi</taxon>
        <taxon>Dikarya</taxon>
        <taxon>Ascomycota</taxon>
        <taxon>Pezizomycotina</taxon>
        <taxon>Eurotiomycetes</taxon>
        <taxon>Chaetothyriomycetidae</taxon>
        <taxon>Chaetothyriales</taxon>
        <taxon>Trichomeriaceae</taxon>
        <taxon>Lithohypha</taxon>
    </lineage>
</organism>
<evidence type="ECO:0000256" key="1">
    <source>
        <dbReference type="SAM" id="MobiDB-lite"/>
    </source>
</evidence>
<comment type="caution">
    <text evidence="2">The sequence shown here is derived from an EMBL/GenBank/DDBJ whole genome shotgun (WGS) entry which is preliminary data.</text>
</comment>
<sequence length="527" mass="58663">MVLHVKYPSMERQDLSQGQLGAFKFTPVDEVVNTSPQHQPHPLLLQQYSQSLQNAGYSDCIRSPDLLADPSFFNQIHNLATLEDDRSSPRKRRGKKHQELMRAMAPPFCSQLQDSSENEPSLYASEMSGVPSGRGAQQSSNGNASLLRALEAEQDAHEATKIQLDHETNARQAAEAEVRRVTEHNKGLLNSIKLLQSTVKHMVQSEKASPEKHVKPSAMSQHESSAETAPNIIELGDDCGGRPSRPPSMHSDEVMPQIPASFLEKYGKKPEEERPEVVTPRKATLTVATAKEHLASSRVVQMADALPIDWKIDSRHNSELKGASSETKTQNYFRSHPVRYVPDLADKNLYRTVMMDFIPFGTSYADLLAQIRGGTLESVQMYGPMGNATDFVTARVVFIAETGAAALYMRGQHPGIYINGTQIRVWQVLEPTYPKNKELEEAIYVHGHTRILVINAVIENIEKVLKNKLRTQIEAGLVLDIGRTHDDLPIVEFTSIEEGTRALNALLNDRDFGGCDFDFEEDYVAAA</sequence>
<feature type="compositionally biased region" description="Polar residues" evidence="1">
    <location>
        <begin position="110"/>
        <end position="119"/>
    </location>
</feature>
<evidence type="ECO:0000313" key="2">
    <source>
        <dbReference type="EMBL" id="KAK5082792.1"/>
    </source>
</evidence>
<dbReference type="EMBL" id="JAVRRJ010000007">
    <property type="protein sequence ID" value="KAK5082792.1"/>
    <property type="molecule type" value="Genomic_DNA"/>
</dbReference>
<name>A0AAN7Y4N5_9EURO</name>
<reference evidence="2 3" key="1">
    <citation type="submission" date="2023-08" db="EMBL/GenBank/DDBJ databases">
        <title>Black Yeasts Isolated from many extreme environments.</title>
        <authorList>
            <person name="Coleine C."/>
            <person name="Stajich J.E."/>
            <person name="Selbmann L."/>
        </authorList>
    </citation>
    <scope>NUCLEOTIDE SEQUENCE [LARGE SCALE GENOMIC DNA]</scope>
    <source>
        <strain evidence="2 3">CCFEE 5910</strain>
    </source>
</reference>